<gene>
    <name evidence="2" type="ORF">E2C01_009112</name>
</gene>
<keyword evidence="3" id="KW-1185">Reference proteome</keyword>
<dbReference type="AlphaFoldDB" id="A0A5B7D4J7"/>
<organism evidence="2 3">
    <name type="scientific">Portunus trituberculatus</name>
    <name type="common">Swimming crab</name>
    <name type="synonym">Neptunus trituberculatus</name>
    <dbReference type="NCBI Taxonomy" id="210409"/>
    <lineage>
        <taxon>Eukaryota</taxon>
        <taxon>Metazoa</taxon>
        <taxon>Ecdysozoa</taxon>
        <taxon>Arthropoda</taxon>
        <taxon>Crustacea</taxon>
        <taxon>Multicrustacea</taxon>
        <taxon>Malacostraca</taxon>
        <taxon>Eumalacostraca</taxon>
        <taxon>Eucarida</taxon>
        <taxon>Decapoda</taxon>
        <taxon>Pleocyemata</taxon>
        <taxon>Brachyura</taxon>
        <taxon>Eubrachyura</taxon>
        <taxon>Portunoidea</taxon>
        <taxon>Portunidae</taxon>
        <taxon>Portuninae</taxon>
        <taxon>Portunus</taxon>
    </lineage>
</organism>
<accession>A0A5B7D4J7</accession>
<comment type="caution">
    <text evidence="2">The sequence shown here is derived from an EMBL/GenBank/DDBJ whole genome shotgun (WGS) entry which is preliminary data.</text>
</comment>
<reference evidence="2 3" key="1">
    <citation type="submission" date="2019-05" db="EMBL/GenBank/DDBJ databases">
        <title>Another draft genome of Portunus trituberculatus and its Hox gene families provides insights of decapod evolution.</title>
        <authorList>
            <person name="Jeong J.-H."/>
            <person name="Song I."/>
            <person name="Kim S."/>
            <person name="Choi T."/>
            <person name="Kim D."/>
            <person name="Ryu S."/>
            <person name="Kim W."/>
        </authorList>
    </citation>
    <scope>NUCLEOTIDE SEQUENCE [LARGE SCALE GENOMIC DNA]</scope>
    <source>
        <tissue evidence="2">Muscle</tissue>
    </source>
</reference>
<evidence type="ECO:0000313" key="3">
    <source>
        <dbReference type="Proteomes" id="UP000324222"/>
    </source>
</evidence>
<name>A0A5B7D4J7_PORTR</name>
<evidence type="ECO:0000256" key="1">
    <source>
        <dbReference type="SAM" id="MobiDB-lite"/>
    </source>
</evidence>
<dbReference type="EMBL" id="VSRR010000494">
    <property type="protein sequence ID" value="MPC16291.1"/>
    <property type="molecule type" value="Genomic_DNA"/>
</dbReference>
<sequence>MEPLGGPMGPPRPMCGGMPPIMCGGMEPGGPPRGGMLSWGPARAAGCIICWDGPPTPRTGRSTGQGQQNSSQDRTPSPWW</sequence>
<feature type="region of interest" description="Disordered" evidence="1">
    <location>
        <begin position="51"/>
        <end position="80"/>
    </location>
</feature>
<feature type="compositionally biased region" description="Polar residues" evidence="1">
    <location>
        <begin position="59"/>
        <end position="80"/>
    </location>
</feature>
<protein>
    <submittedName>
        <fullName evidence="2">Uncharacterized protein</fullName>
    </submittedName>
</protein>
<dbReference type="Proteomes" id="UP000324222">
    <property type="component" value="Unassembled WGS sequence"/>
</dbReference>
<evidence type="ECO:0000313" key="2">
    <source>
        <dbReference type="EMBL" id="MPC16291.1"/>
    </source>
</evidence>
<proteinExistence type="predicted"/>